<dbReference type="PANTHER" id="PTHR30404">
    <property type="entry name" value="N-ACETYLMURAMOYL-L-ALANINE AMIDASE"/>
    <property type="match status" value="1"/>
</dbReference>
<evidence type="ECO:0000313" key="3">
    <source>
        <dbReference type="EMBL" id="TKI99687.1"/>
    </source>
</evidence>
<gene>
    <name evidence="3" type="ORF">FC695_23240</name>
</gene>
<dbReference type="InterPro" id="IPR002508">
    <property type="entry name" value="MurNAc-LAA_cat"/>
</dbReference>
<feature type="non-terminal residue" evidence="3">
    <location>
        <position position="150"/>
    </location>
</feature>
<dbReference type="GO" id="GO:0030288">
    <property type="term" value="C:outer membrane-bounded periplasmic space"/>
    <property type="evidence" value="ECO:0007669"/>
    <property type="project" value="TreeGrafter"/>
</dbReference>
<dbReference type="GO" id="GO:0008745">
    <property type="term" value="F:N-acetylmuramoyl-L-alanine amidase activity"/>
    <property type="evidence" value="ECO:0007669"/>
    <property type="project" value="InterPro"/>
</dbReference>
<dbReference type="Gene3D" id="3.40.630.40">
    <property type="entry name" value="Zn-dependent exopeptidases"/>
    <property type="match status" value="1"/>
</dbReference>
<feature type="domain" description="MurNAc-LAA" evidence="2">
    <location>
        <begin position="62"/>
        <end position="149"/>
    </location>
</feature>
<dbReference type="AlphaFoldDB" id="A0A9X9A636"/>
<reference evidence="3 4" key="1">
    <citation type="journal article" date="2019" name="Environ. Microbiol.">
        <title>An active ?-lactamase is a part of an orchestrated cell wall stress resistance network of Bacillus subtilis and related rhizosphere species.</title>
        <authorList>
            <person name="Bucher T."/>
            <person name="Keren-Paz A."/>
            <person name="Hausser J."/>
            <person name="Olender T."/>
            <person name="Cytryn E."/>
            <person name="Kolodkin-Gal I."/>
        </authorList>
    </citation>
    <scope>NUCLEOTIDE SEQUENCE [LARGE SCALE GENOMIC DNA]</scope>
    <source>
        <strain evidence="3 4">I32</strain>
    </source>
</reference>
<accession>A0A9X9A636</accession>
<dbReference type="FunFam" id="3.40.630.40:FF:000010">
    <property type="entry name" value="N-acetylmuramoyl-L-alanine amidase"/>
    <property type="match status" value="1"/>
</dbReference>
<dbReference type="PANTHER" id="PTHR30404:SF0">
    <property type="entry name" value="N-ACETYLMURAMOYL-L-ALANINE AMIDASE AMIC"/>
    <property type="match status" value="1"/>
</dbReference>
<evidence type="ECO:0000313" key="4">
    <source>
        <dbReference type="Proteomes" id="UP000308444"/>
    </source>
</evidence>
<name>A0A9X9A636_BACCE</name>
<dbReference type="SMART" id="SM00646">
    <property type="entry name" value="Ami_3"/>
    <property type="match status" value="1"/>
</dbReference>
<evidence type="ECO:0000259" key="2">
    <source>
        <dbReference type="SMART" id="SM00646"/>
    </source>
</evidence>
<dbReference type="InterPro" id="IPR050695">
    <property type="entry name" value="N-acetylmuramoyl_amidase_3"/>
</dbReference>
<comment type="caution">
    <text evidence="3">The sequence shown here is derived from an EMBL/GenBank/DDBJ whole genome shotgun (WGS) entry which is preliminary data.</text>
</comment>
<proteinExistence type="predicted"/>
<dbReference type="Proteomes" id="UP000308444">
    <property type="component" value="Unassembled WGS sequence"/>
</dbReference>
<keyword evidence="1" id="KW-0378">Hydrolase</keyword>
<evidence type="ECO:0000256" key="1">
    <source>
        <dbReference type="ARBA" id="ARBA00022801"/>
    </source>
</evidence>
<dbReference type="SUPFAM" id="SSF53187">
    <property type="entry name" value="Zn-dependent exopeptidases"/>
    <property type="match status" value="1"/>
</dbReference>
<organism evidence="3 4">
    <name type="scientific">Bacillus cereus</name>
    <dbReference type="NCBI Taxonomy" id="1396"/>
    <lineage>
        <taxon>Bacteria</taxon>
        <taxon>Bacillati</taxon>
        <taxon>Bacillota</taxon>
        <taxon>Bacilli</taxon>
        <taxon>Bacillales</taxon>
        <taxon>Bacillaceae</taxon>
        <taxon>Bacillus</taxon>
        <taxon>Bacillus cereus group</taxon>
    </lineage>
</organism>
<dbReference type="EMBL" id="SZOH01001783">
    <property type="protein sequence ID" value="TKI99687.1"/>
    <property type="molecule type" value="Genomic_DNA"/>
</dbReference>
<sequence length="150" mass="16406">MKLVIDAGHGGYDSGAVGNGLVEKNLTLQIARRVRDILAVNYPITIKMTRDSDVFISLSERANIANAFSADYFISFHINSGGGTGFESYIYNALSNSSTAYAKQQKMHTAVNPVLTKYGLRDRGAKKENYAVLRETAMDAILTETAFIDT</sequence>
<protein>
    <submittedName>
        <fullName evidence="3">N-acetylmuramoyl-L-alanine amidase</fullName>
    </submittedName>
</protein>
<dbReference type="CDD" id="cd02696">
    <property type="entry name" value="MurNAc-LAA"/>
    <property type="match status" value="1"/>
</dbReference>
<dbReference type="Pfam" id="PF01520">
    <property type="entry name" value="Amidase_3"/>
    <property type="match status" value="1"/>
</dbReference>
<dbReference type="GO" id="GO:0009253">
    <property type="term" value="P:peptidoglycan catabolic process"/>
    <property type="evidence" value="ECO:0007669"/>
    <property type="project" value="InterPro"/>
</dbReference>